<reference evidence="4" key="1">
    <citation type="submission" date="2021-01" db="EMBL/GenBank/DDBJ databases">
        <authorList>
            <person name="Li R."/>
            <person name="Bekaert M."/>
        </authorList>
    </citation>
    <scope>NUCLEOTIDE SEQUENCE</scope>
    <source>
        <strain evidence="4">Farmed</strain>
    </source>
</reference>
<dbReference type="GO" id="GO:0000460">
    <property type="term" value="P:maturation of 5.8S rRNA"/>
    <property type="evidence" value="ECO:0007669"/>
    <property type="project" value="TreeGrafter"/>
</dbReference>
<evidence type="ECO:0000256" key="1">
    <source>
        <dbReference type="ARBA" id="ARBA00007462"/>
    </source>
</evidence>
<dbReference type="PANTHER" id="PTHR13245">
    <property type="entry name" value="RRP15-LIKE PROTEIN"/>
    <property type="match status" value="1"/>
</dbReference>
<keyword evidence="5" id="KW-1185">Reference proteome</keyword>
<name>A0A812BBQ2_ACAPH</name>
<organism evidence="4 5">
    <name type="scientific">Acanthosepion pharaonis</name>
    <name type="common">Pharaoh cuttlefish</name>
    <name type="synonym">Sepia pharaonis</name>
    <dbReference type="NCBI Taxonomy" id="158019"/>
    <lineage>
        <taxon>Eukaryota</taxon>
        <taxon>Metazoa</taxon>
        <taxon>Spiralia</taxon>
        <taxon>Lophotrochozoa</taxon>
        <taxon>Mollusca</taxon>
        <taxon>Cephalopoda</taxon>
        <taxon>Coleoidea</taxon>
        <taxon>Decapodiformes</taxon>
        <taxon>Sepiida</taxon>
        <taxon>Sepiina</taxon>
        <taxon>Sepiidae</taxon>
        <taxon>Acanthosepion</taxon>
    </lineage>
</organism>
<protein>
    <recommendedName>
        <fullName evidence="2">RRP15-like protein</fullName>
    </recommendedName>
</protein>
<dbReference type="GO" id="GO:0030687">
    <property type="term" value="C:preribosome, large subunit precursor"/>
    <property type="evidence" value="ECO:0007669"/>
    <property type="project" value="TreeGrafter"/>
</dbReference>
<sequence>MSLRFPLPSNSTPPAFLHHRRYRMTPTNPLTSPFISCDQHALNLSINKLHGRDRFPLKIKMVIKKQVEKKSKVQEYDSESESEIEYHYNDDDDDDNDSSVEDNDSDDSETENSENEEIATTKQTHKRKKFKSPKLERFANSGSDDDDDDYVDDDDVANDASSEGDNEEDDDNTMTDQPRKKKRKMSKLEKATDSEDDTESEDDDDDDNESEKEEEEEEEVTTRKGFANVLSNILSKKTVSSKKVILAQGKTDREIKKLKESKLPQEDKDLKEPFLTAQELEEKKLMRKLWLEKGKVKPNALEKNHERELKMIATRGVVQLFNAVKRQQKMVNENLSSVSSERRKDMVIESMNKKSFINLLQNTKVDVSLGPTEKETPKAKEPERKIWSVLQDDFVIGTGKMKDWDKQESLDAL</sequence>
<comment type="caution">
    <text evidence="4">The sequence shown here is derived from an EMBL/GenBank/DDBJ whole genome shotgun (WGS) entry which is preliminary data.</text>
</comment>
<gene>
    <name evidence="4" type="ORF">SPHA_14456</name>
</gene>
<feature type="compositionally biased region" description="Basic residues" evidence="3">
    <location>
        <begin position="123"/>
        <end position="132"/>
    </location>
</feature>
<evidence type="ECO:0000256" key="2">
    <source>
        <dbReference type="ARBA" id="ARBA00017475"/>
    </source>
</evidence>
<feature type="compositionally biased region" description="Acidic residues" evidence="3">
    <location>
        <begin position="90"/>
        <end position="117"/>
    </location>
</feature>
<evidence type="ECO:0000256" key="3">
    <source>
        <dbReference type="SAM" id="MobiDB-lite"/>
    </source>
</evidence>
<feature type="compositionally biased region" description="Acidic residues" evidence="3">
    <location>
        <begin position="143"/>
        <end position="173"/>
    </location>
</feature>
<feature type="region of interest" description="Disordered" evidence="3">
    <location>
        <begin position="69"/>
        <end position="225"/>
    </location>
</feature>
<evidence type="ECO:0000313" key="5">
    <source>
        <dbReference type="Proteomes" id="UP000597762"/>
    </source>
</evidence>
<proteinExistence type="inferred from homology"/>
<dbReference type="AlphaFoldDB" id="A0A812BBQ2"/>
<dbReference type="InterPro" id="IPR012459">
    <property type="entry name" value="Rrp15"/>
</dbReference>
<dbReference type="GO" id="GO:0000470">
    <property type="term" value="P:maturation of LSU-rRNA"/>
    <property type="evidence" value="ECO:0007669"/>
    <property type="project" value="TreeGrafter"/>
</dbReference>
<dbReference type="PANTHER" id="PTHR13245:SF14">
    <property type="entry name" value="RRP15-LIKE PROTEIN"/>
    <property type="match status" value="1"/>
</dbReference>
<dbReference type="Proteomes" id="UP000597762">
    <property type="component" value="Unassembled WGS sequence"/>
</dbReference>
<feature type="compositionally biased region" description="Acidic residues" evidence="3">
    <location>
        <begin position="194"/>
        <end position="219"/>
    </location>
</feature>
<evidence type="ECO:0000313" key="4">
    <source>
        <dbReference type="EMBL" id="CAE1177047.1"/>
    </source>
</evidence>
<comment type="similarity">
    <text evidence="1">Belongs to the RRP15 family.</text>
</comment>
<dbReference type="EMBL" id="CAHIKZ030000494">
    <property type="protein sequence ID" value="CAE1177047.1"/>
    <property type="molecule type" value="Genomic_DNA"/>
</dbReference>
<accession>A0A812BBQ2</accession>
<dbReference type="Pfam" id="PF07890">
    <property type="entry name" value="Rrp15p"/>
    <property type="match status" value="1"/>
</dbReference>
<dbReference type="OrthoDB" id="20949at2759"/>